<sequence length="275" mass="33044">MEEIKRDISPVQRQIKENLKIYKMQQEMSFEQGLNSNRNKDEQKISLFEQMRNQKLEENKLLLGNKLNDNRYIKKEKSKIDEDFQILKHLDDIQEQRNNINSKLYLQQEQKQTGKYSLTNSSKSSLQNDEQNQPKDLNFKKKKVNNFFNYHEVHGSQNNEGLQKENQQSDINIEESNKENQQQGNQQIMKNQNNQIQEKQERKNIWQNSEEIISKIKQREKQNNDDNKNDFIYNTNEKQQKLSRQNSKKDYSRGRKALNIVMSVDKLRKNVDTWS</sequence>
<protein>
    <submittedName>
        <fullName evidence="3">Uncharacterized protein</fullName>
    </submittedName>
</protein>
<evidence type="ECO:0000313" key="4">
    <source>
        <dbReference type="Proteomes" id="UP000054937"/>
    </source>
</evidence>
<comment type="caution">
    <text evidence="3">The sequence shown here is derived from an EMBL/GenBank/DDBJ whole genome shotgun (WGS) entry which is preliminary data.</text>
</comment>
<keyword evidence="4" id="KW-1185">Reference proteome</keyword>
<evidence type="ECO:0000256" key="2">
    <source>
        <dbReference type="SAM" id="MobiDB-lite"/>
    </source>
</evidence>
<evidence type="ECO:0000256" key="1">
    <source>
        <dbReference type="SAM" id="Coils"/>
    </source>
</evidence>
<feature type="coiled-coil region" evidence="1">
    <location>
        <begin position="159"/>
        <end position="209"/>
    </location>
</feature>
<name>A0A0V0R1I9_PSEPJ</name>
<dbReference type="AlphaFoldDB" id="A0A0V0R1I9"/>
<feature type="compositionally biased region" description="Polar residues" evidence="2">
    <location>
        <begin position="114"/>
        <end position="135"/>
    </location>
</feature>
<keyword evidence="1" id="KW-0175">Coiled coil</keyword>
<evidence type="ECO:0000313" key="3">
    <source>
        <dbReference type="EMBL" id="KRX08382.1"/>
    </source>
</evidence>
<organism evidence="3 4">
    <name type="scientific">Pseudocohnilembus persalinus</name>
    <name type="common">Ciliate</name>
    <dbReference type="NCBI Taxonomy" id="266149"/>
    <lineage>
        <taxon>Eukaryota</taxon>
        <taxon>Sar</taxon>
        <taxon>Alveolata</taxon>
        <taxon>Ciliophora</taxon>
        <taxon>Intramacronucleata</taxon>
        <taxon>Oligohymenophorea</taxon>
        <taxon>Scuticociliatia</taxon>
        <taxon>Philasterida</taxon>
        <taxon>Pseudocohnilembidae</taxon>
        <taxon>Pseudocohnilembus</taxon>
    </lineage>
</organism>
<dbReference type="InParanoid" id="A0A0V0R1I9"/>
<reference evidence="3 4" key="1">
    <citation type="journal article" date="2015" name="Sci. Rep.">
        <title>Genome of the facultative scuticociliatosis pathogen Pseudocohnilembus persalinus provides insight into its virulence through horizontal gene transfer.</title>
        <authorList>
            <person name="Xiong J."/>
            <person name="Wang G."/>
            <person name="Cheng J."/>
            <person name="Tian M."/>
            <person name="Pan X."/>
            <person name="Warren A."/>
            <person name="Jiang C."/>
            <person name="Yuan D."/>
            <person name="Miao W."/>
        </authorList>
    </citation>
    <scope>NUCLEOTIDE SEQUENCE [LARGE SCALE GENOMIC DNA]</scope>
    <source>
        <strain evidence="3">36N120E</strain>
    </source>
</reference>
<dbReference type="Proteomes" id="UP000054937">
    <property type="component" value="Unassembled WGS sequence"/>
</dbReference>
<feature type="compositionally biased region" description="Polar residues" evidence="2">
    <location>
        <begin position="232"/>
        <end position="245"/>
    </location>
</feature>
<gene>
    <name evidence="3" type="ORF">PPERSA_03376</name>
</gene>
<accession>A0A0V0R1I9</accession>
<feature type="compositionally biased region" description="Basic and acidic residues" evidence="2">
    <location>
        <begin position="216"/>
        <end position="229"/>
    </location>
</feature>
<feature type="region of interest" description="Disordered" evidence="2">
    <location>
        <begin position="114"/>
        <end position="136"/>
    </location>
</feature>
<feature type="region of interest" description="Disordered" evidence="2">
    <location>
        <begin position="216"/>
        <end position="254"/>
    </location>
</feature>
<dbReference type="EMBL" id="LDAU01000065">
    <property type="protein sequence ID" value="KRX08382.1"/>
    <property type="molecule type" value="Genomic_DNA"/>
</dbReference>
<proteinExistence type="predicted"/>